<dbReference type="RefSeq" id="WP_048554520.1">
    <property type="nucleotide sequence ID" value="NZ_HF570958.1"/>
</dbReference>
<evidence type="ECO:0000313" key="5">
    <source>
        <dbReference type="Proteomes" id="UP000035721"/>
    </source>
</evidence>
<dbReference type="PANTHER" id="PTHR35861:SF1">
    <property type="entry name" value="PHAGE TAIL SHEATH PROTEIN"/>
    <property type="match status" value="1"/>
</dbReference>
<gene>
    <name evidence="4" type="ORF">BN12_2080001</name>
</gene>
<dbReference type="Pfam" id="PF17482">
    <property type="entry name" value="Phage_sheath_1C"/>
    <property type="match status" value="1"/>
</dbReference>
<accession>A0A077M080</accession>
<name>A0A077M080_9MICO</name>
<feature type="domain" description="Tail sheath protein subtilisin-like" evidence="2">
    <location>
        <begin position="355"/>
        <end position="514"/>
    </location>
</feature>
<dbReference type="PANTHER" id="PTHR35861">
    <property type="match status" value="1"/>
</dbReference>
<dbReference type="InterPro" id="IPR020287">
    <property type="entry name" value="Tail_sheath_C"/>
</dbReference>
<proteinExistence type="inferred from homology"/>
<organism evidence="4 5">
    <name type="scientific">Nostocoides japonicum T1-X7</name>
    <dbReference type="NCBI Taxonomy" id="1194083"/>
    <lineage>
        <taxon>Bacteria</taxon>
        <taxon>Bacillati</taxon>
        <taxon>Actinomycetota</taxon>
        <taxon>Actinomycetes</taxon>
        <taxon>Micrococcales</taxon>
        <taxon>Intrasporangiaceae</taxon>
        <taxon>Nostocoides</taxon>
    </lineage>
</organism>
<evidence type="ECO:0000259" key="3">
    <source>
        <dbReference type="Pfam" id="PF17482"/>
    </source>
</evidence>
<feature type="domain" description="Tail sheath protein C-terminal" evidence="3">
    <location>
        <begin position="523"/>
        <end position="628"/>
    </location>
</feature>
<keyword evidence="5" id="KW-1185">Reference proteome</keyword>
<evidence type="ECO:0000259" key="2">
    <source>
        <dbReference type="Pfam" id="PF04984"/>
    </source>
</evidence>
<dbReference type="AlphaFoldDB" id="A0A077M080"/>
<dbReference type="Pfam" id="PF04984">
    <property type="entry name" value="Phage_sheath_1"/>
    <property type="match status" value="1"/>
</dbReference>
<dbReference type="Gene3D" id="3.40.50.11780">
    <property type="match status" value="2"/>
</dbReference>
<dbReference type="STRING" id="1194083.BN12_2080001"/>
<evidence type="ECO:0000256" key="1">
    <source>
        <dbReference type="ARBA" id="ARBA00008005"/>
    </source>
</evidence>
<protein>
    <submittedName>
        <fullName evidence="4">Putative Phage tail sheath protein</fullName>
    </submittedName>
</protein>
<reference evidence="4 5" key="1">
    <citation type="journal article" date="2013" name="ISME J.">
        <title>A metabolic model for members of the genus Tetrasphaera involved in enhanced biological phosphorus removal.</title>
        <authorList>
            <person name="Kristiansen R."/>
            <person name="Nguyen H.T.T."/>
            <person name="Saunders A.M."/>
            <person name="Nielsen J.L."/>
            <person name="Wimmer R."/>
            <person name="Le V.Q."/>
            <person name="McIlroy S.J."/>
            <person name="Petrovski S."/>
            <person name="Seviour R.J."/>
            <person name="Calteau A."/>
            <person name="Nielsen K.L."/>
            <person name="Nielsen P.H."/>
        </authorList>
    </citation>
    <scope>NUCLEOTIDE SEQUENCE [LARGE SCALE GENOMIC DNA]</scope>
    <source>
        <strain evidence="4 5">T1-X7</strain>
    </source>
</reference>
<comment type="similarity">
    <text evidence="1">Belongs to the myoviridae tail sheath protein family.</text>
</comment>
<dbReference type="InterPro" id="IPR052042">
    <property type="entry name" value="Tail_sheath_structural"/>
</dbReference>
<comment type="caution">
    <text evidence="4">The sequence shown here is derived from an EMBL/GenBank/DDBJ whole genome shotgun (WGS) entry which is preliminary data.</text>
</comment>
<dbReference type="InterPro" id="IPR035089">
    <property type="entry name" value="Phage_sheath_subtilisin"/>
</dbReference>
<sequence>MPVQTTYPGVYIVEQPSGSHVITGVSTSVTAFVGSARKGPGDTPTRLSSFADYVRTFGDVVDATQPMGHSVRLFFANGGSQAIVVRALGGGAVAADLDLPAASGLTLALTARSRGGWGNGTGGGTTGQGGLFVTVTSATQYPDDRFGLIVAEWTPGVGGGPASIVAQETWSELSMSPSHPRYVETALAASTLVTAEVSGTPAPAPGQGTSTGSVAVTGSTSVTVSGKAIRLTVDQGTTTDYVLFPTENPPVAHTVNDVKAEINAAGSIWPVTANISGGRLVLTSATSGLDSAVVVGVIGLDDASEDFGLGVARGGTEVSGSAPYRPAVAPAAGLTGGDDGTTPGAADIVSATEGQGMLALDTLDVPRFNILCLPGVTTSDTTPVSTALDYCRQQNAFYVVDPAAGLNAAQLSTAANLLRAQGAHGAVYWPRLVTADSTAEGFGACGAVAGIMARTDASRGVWKAPAGLDAGVAGAVGLTAPTNDDVSGILNPLGLNVLRTFPGAGLVVWGARTLAGSDVLQSDSKYVPVRRLTDYLSVSLYLGTQFAVFEPNDPDLWAQLRLAVGGFMRGLFVQGAFQQSEKRAESDSFFVVCDASVNPQTEIDQGRVNVVVGFAPLKPAEFVVITITQLSQAGD</sequence>
<evidence type="ECO:0000313" key="4">
    <source>
        <dbReference type="EMBL" id="CCH77624.1"/>
    </source>
</evidence>
<dbReference type="Proteomes" id="UP000035721">
    <property type="component" value="Unassembled WGS sequence"/>
</dbReference>
<dbReference type="EMBL" id="CAJB01000122">
    <property type="protein sequence ID" value="CCH77624.1"/>
    <property type="molecule type" value="Genomic_DNA"/>
</dbReference>